<proteinExistence type="predicted"/>
<dbReference type="InterPro" id="IPR036864">
    <property type="entry name" value="Zn2-C6_fun-type_DNA-bd_sf"/>
</dbReference>
<dbReference type="GO" id="GO:0000976">
    <property type="term" value="F:transcription cis-regulatory region binding"/>
    <property type="evidence" value="ECO:0007669"/>
    <property type="project" value="TreeGrafter"/>
</dbReference>
<dbReference type="Pfam" id="PF00172">
    <property type="entry name" value="Zn_clus"/>
    <property type="match status" value="1"/>
</dbReference>
<keyword evidence="4" id="KW-0804">Transcription</keyword>
<keyword evidence="7" id="KW-1133">Transmembrane helix</keyword>
<keyword evidence="2" id="KW-0805">Transcription regulation</keyword>
<reference evidence="9 10" key="1">
    <citation type="submission" date="2024-01" db="EMBL/GenBank/DDBJ databases">
        <title>A draft genome for a cacao thread blight-causing isolate of Paramarasmius palmivorus.</title>
        <authorList>
            <person name="Baruah I.K."/>
            <person name="Bukari Y."/>
            <person name="Amoako-Attah I."/>
            <person name="Meinhardt L.W."/>
            <person name="Bailey B.A."/>
            <person name="Cohen S.P."/>
        </authorList>
    </citation>
    <scope>NUCLEOTIDE SEQUENCE [LARGE SCALE GENOMIC DNA]</scope>
    <source>
        <strain evidence="9 10">GH-12</strain>
    </source>
</reference>
<dbReference type="Proteomes" id="UP001383192">
    <property type="component" value="Unassembled WGS sequence"/>
</dbReference>
<dbReference type="InterPro" id="IPR001138">
    <property type="entry name" value="Zn2Cys6_DnaBD"/>
</dbReference>
<evidence type="ECO:0000256" key="6">
    <source>
        <dbReference type="SAM" id="MobiDB-lite"/>
    </source>
</evidence>
<feature type="domain" description="Zn(2)-C6 fungal-type" evidence="8">
    <location>
        <begin position="23"/>
        <end position="58"/>
    </location>
</feature>
<accession>A0AAW0DMG4</accession>
<dbReference type="Gene3D" id="4.10.240.10">
    <property type="entry name" value="Zn(2)-C6 fungal-type DNA-binding domain"/>
    <property type="match status" value="1"/>
</dbReference>
<keyword evidence="10" id="KW-1185">Reference proteome</keyword>
<dbReference type="SMART" id="SM00066">
    <property type="entry name" value="GAL4"/>
    <property type="match status" value="1"/>
</dbReference>
<dbReference type="GO" id="GO:0008270">
    <property type="term" value="F:zinc ion binding"/>
    <property type="evidence" value="ECO:0007669"/>
    <property type="project" value="InterPro"/>
</dbReference>
<feature type="compositionally biased region" description="Polar residues" evidence="6">
    <location>
        <begin position="598"/>
        <end position="607"/>
    </location>
</feature>
<evidence type="ECO:0000259" key="8">
    <source>
        <dbReference type="PROSITE" id="PS50048"/>
    </source>
</evidence>
<feature type="compositionally biased region" description="Pro residues" evidence="6">
    <location>
        <begin position="625"/>
        <end position="634"/>
    </location>
</feature>
<dbReference type="AlphaFoldDB" id="A0AAW0DMG4"/>
<organism evidence="9 10">
    <name type="scientific">Paramarasmius palmivorus</name>
    <dbReference type="NCBI Taxonomy" id="297713"/>
    <lineage>
        <taxon>Eukaryota</taxon>
        <taxon>Fungi</taxon>
        <taxon>Dikarya</taxon>
        <taxon>Basidiomycota</taxon>
        <taxon>Agaricomycotina</taxon>
        <taxon>Agaricomycetes</taxon>
        <taxon>Agaricomycetidae</taxon>
        <taxon>Agaricales</taxon>
        <taxon>Marasmiineae</taxon>
        <taxon>Marasmiaceae</taxon>
        <taxon>Paramarasmius</taxon>
    </lineage>
</organism>
<feature type="region of interest" description="Disordered" evidence="6">
    <location>
        <begin position="598"/>
        <end position="643"/>
    </location>
</feature>
<evidence type="ECO:0000256" key="5">
    <source>
        <dbReference type="ARBA" id="ARBA00023242"/>
    </source>
</evidence>
<gene>
    <name evidence="9" type="ORF">VNI00_004376</name>
</gene>
<evidence type="ECO:0000256" key="3">
    <source>
        <dbReference type="ARBA" id="ARBA00023125"/>
    </source>
</evidence>
<dbReference type="CDD" id="cd00067">
    <property type="entry name" value="GAL4"/>
    <property type="match status" value="1"/>
</dbReference>
<dbReference type="PANTHER" id="PTHR31845">
    <property type="entry name" value="FINGER DOMAIN PROTEIN, PUTATIVE-RELATED"/>
    <property type="match status" value="1"/>
</dbReference>
<dbReference type="InterPro" id="IPR051089">
    <property type="entry name" value="prtT"/>
</dbReference>
<feature type="compositionally biased region" description="Low complexity" evidence="6">
    <location>
        <begin position="611"/>
        <end position="624"/>
    </location>
</feature>
<name>A0AAW0DMG4_9AGAR</name>
<dbReference type="SUPFAM" id="SSF57701">
    <property type="entry name" value="Zn2/Cys6 DNA-binding domain"/>
    <property type="match status" value="1"/>
</dbReference>
<keyword evidence="7" id="KW-0812">Transmembrane</keyword>
<evidence type="ECO:0000256" key="4">
    <source>
        <dbReference type="ARBA" id="ARBA00023163"/>
    </source>
</evidence>
<dbReference type="GO" id="GO:0005634">
    <property type="term" value="C:nucleus"/>
    <property type="evidence" value="ECO:0007669"/>
    <property type="project" value="UniProtKB-SubCell"/>
</dbReference>
<keyword evidence="7" id="KW-0472">Membrane</keyword>
<comment type="subcellular location">
    <subcellularLocation>
        <location evidence="1">Nucleus</location>
    </subcellularLocation>
</comment>
<evidence type="ECO:0000256" key="2">
    <source>
        <dbReference type="ARBA" id="ARBA00023015"/>
    </source>
</evidence>
<dbReference type="PANTHER" id="PTHR31845:SF17">
    <property type="entry name" value="ZN(II)2CYS6 TRANSCRIPTION FACTOR (EUROFUNG)"/>
    <property type="match status" value="1"/>
</dbReference>
<dbReference type="CDD" id="cd12148">
    <property type="entry name" value="fungal_TF_MHR"/>
    <property type="match status" value="1"/>
</dbReference>
<protein>
    <recommendedName>
        <fullName evidence="8">Zn(2)-C6 fungal-type domain-containing protein</fullName>
    </recommendedName>
</protein>
<keyword evidence="5" id="KW-0539">Nucleus</keyword>
<keyword evidence="3" id="KW-0238">DNA-binding</keyword>
<evidence type="ECO:0000256" key="1">
    <source>
        <dbReference type="ARBA" id="ARBA00004123"/>
    </source>
</evidence>
<dbReference type="GO" id="GO:0000981">
    <property type="term" value="F:DNA-binding transcription factor activity, RNA polymerase II-specific"/>
    <property type="evidence" value="ECO:0007669"/>
    <property type="project" value="InterPro"/>
</dbReference>
<feature type="compositionally biased region" description="Basic and acidic residues" evidence="6">
    <location>
        <begin position="80"/>
        <end position="96"/>
    </location>
</feature>
<evidence type="ECO:0000256" key="7">
    <source>
        <dbReference type="SAM" id="Phobius"/>
    </source>
</evidence>
<dbReference type="PROSITE" id="PS00463">
    <property type="entry name" value="ZN2_CY6_FUNGAL_1"/>
    <property type="match status" value="1"/>
</dbReference>
<dbReference type="EMBL" id="JAYKXP010000011">
    <property type="protein sequence ID" value="KAK7053055.1"/>
    <property type="molecule type" value="Genomic_DNA"/>
</dbReference>
<evidence type="ECO:0000313" key="9">
    <source>
        <dbReference type="EMBL" id="KAK7053055.1"/>
    </source>
</evidence>
<dbReference type="PROSITE" id="PS50048">
    <property type="entry name" value="ZN2_CY6_FUNGAL_2"/>
    <property type="match status" value="1"/>
</dbReference>
<sequence length="678" mass="76129">MKRKRITTTSTAPGSRRTRSVAACDACRKLKTRCELLELDKQSIRCHRCKTLGLQCSYQDMDRAFFEAQKTSRSNSGEQGAHRTVEEHRVQREGPGVERKPEVVVHVEWLPRHMWKWFRTGSGEWQFFGQGNEDYDEENGGLNWSTPLAAIQSLTDSCYSGSSRPSNPSLSQSCRKLESILSKDQILLLLKLFDEKHSPWLNFDLIRSDSNPILDLVCCAVAARHLNEELRDAVSASLRLTTDDSVSKIIFLPRSSGSLEAIQVLLIIAFWDPLSGSTDETRDSHLLLASAISMALNLRLNEYPDRLLDARRSGNLNDHDMEDLTNKAKLWLTLTNADSLLSIGRKKTSLCTRGDTYNKLFPVPAGIPIGKSARQELRLRLLGNILDTCETGLSHQFASFGPEGFDRWYKRACDILSSFIPAERISEPLGVLSDVDKSPFHAITIISRTCHTLLIYHWRARRPSATSGPHSHPPNHSNATHWGKEALITCERTLLSIIEMDHRLLAPMPDFVFNYIIFLATYVIMIKFIVWNAMRRECQGLGDQLLSKAVDVLRRAGSLPDHPASKCAEVIHGMLNLWLYKERVLAHALANAPSTSDVADAVRTSTAPGLPETSQPATTTSTTTPSPPFEPPAEPYLFPSSTQQPQQLGLDFDWFNQSLTREFTSWDGFMQGSYTGYQ</sequence>
<comment type="caution">
    <text evidence="9">The sequence shown here is derived from an EMBL/GenBank/DDBJ whole genome shotgun (WGS) entry which is preliminary data.</text>
</comment>
<evidence type="ECO:0000313" key="10">
    <source>
        <dbReference type="Proteomes" id="UP001383192"/>
    </source>
</evidence>
<feature type="region of interest" description="Disordered" evidence="6">
    <location>
        <begin position="71"/>
        <end position="96"/>
    </location>
</feature>
<feature type="transmembrane region" description="Helical" evidence="7">
    <location>
        <begin position="512"/>
        <end position="530"/>
    </location>
</feature>